<dbReference type="SUPFAM" id="SSF55811">
    <property type="entry name" value="Nudix"/>
    <property type="match status" value="1"/>
</dbReference>
<reference evidence="15" key="1">
    <citation type="submission" date="2020-08" db="EMBL/GenBank/DDBJ databases">
        <title>Multicomponent nature underlies the extraordinary mechanical properties of spider dragline silk.</title>
        <authorList>
            <person name="Kono N."/>
            <person name="Nakamura H."/>
            <person name="Mori M."/>
            <person name="Yoshida Y."/>
            <person name="Ohtoshi R."/>
            <person name="Malay A.D."/>
            <person name="Moran D.A.P."/>
            <person name="Tomita M."/>
            <person name="Numata K."/>
            <person name="Arakawa K."/>
        </authorList>
    </citation>
    <scope>NUCLEOTIDE SEQUENCE</scope>
</reference>
<keyword evidence="15" id="KW-0675">Receptor</keyword>
<protein>
    <submittedName>
        <fullName evidence="15">Transient receptor potential cation channel subfamily M member 2</fullName>
    </submittedName>
</protein>
<evidence type="ECO:0000256" key="2">
    <source>
        <dbReference type="ARBA" id="ARBA00022448"/>
    </source>
</evidence>
<accession>A0A8X6WP15</accession>
<evidence type="ECO:0000256" key="5">
    <source>
        <dbReference type="ARBA" id="ARBA00022673"/>
    </source>
</evidence>
<dbReference type="Proteomes" id="UP000886998">
    <property type="component" value="Unassembled WGS sequence"/>
</dbReference>
<organism evidence="15 16">
    <name type="scientific">Trichonephila inaurata madagascariensis</name>
    <dbReference type="NCBI Taxonomy" id="2747483"/>
    <lineage>
        <taxon>Eukaryota</taxon>
        <taxon>Metazoa</taxon>
        <taxon>Ecdysozoa</taxon>
        <taxon>Arthropoda</taxon>
        <taxon>Chelicerata</taxon>
        <taxon>Arachnida</taxon>
        <taxon>Araneae</taxon>
        <taxon>Araneomorphae</taxon>
        <taxon>Entelegynae</taxon>
        <taxon>Araneoidea</taxon>
        <taxon>Nephilidae</taxon>
        <taxon>Trichonephila</taxon>
        <taxon>Trichonephila inaurata</taxon>
    </lineage>
</organism>
<dbReference type="InterPro" id="IPR015797">
    <property type="entry name" value="NUDIX_hydrolase-like_dom_sf"/>
</dbReference>
<dbReference type="EMBL" id="BMAV01000967">
    <property type="protein sequence ID" value="GFY38634.1"/>
    <property type="molecule type" value="Genomic_DNA"/>
</dbReference>
<keyword evidence="5" id="KW-0107">Calcium channel</keyword>
<name>A0A8X6WP15_9ARAC</name>
<keyword evidence="11" id="KW-0407">Ion channel</keyword>
<keyword evidence="2" id="KW-0813">Transport</keyword>
<dbReference type="PANTHER" id="PTHR13800">
    <property type="entry name" value="TRANSIENT RECEPTOR POTENTIAL CATION CHANNEL, SUBFAMILY M, MEMBER 6"/>
    <property type="match status" value="1"/>
</dbReference>
<gene>
    <name evidence="15" type="primary">TRPM2</name>
    <name evidence="15" type="ORF">TNIN_327952</name>
</gene>
<keyword evidence="8 12" id="KW-1133">Transmembrane helix</keyword>
<dbReference type="GO" id="GO:0005886">
    <property type="term" value="C:plasma membrane"/>
    <property type="evidence" value="ECO:0007669"/>
    <property type="project" value="UniProtKB-SubCell"/>
</dbReference>
<feature type="transmembrane region" description="Helical" evidence="12">
    <location>
        <begin position="915"/>
        <end position="940"/>
    </location>
</feature>
<evidence type="ECO:0000256" key="12">
    <source>
        <dbReference type="SAM" id="Phobius"/>
    </source>
</evidence>
<evidence type="ECO:0000256" key="8">
    <source>
        <dbReference type="ARBA" id="ARBA00022989"/>
    </source>
</evidence>
<dbReference type="Pfam" id="PF25969">
    <property type="entry name" value="NUDT9_N"/>
    <property type="match status" value="1"/>
</dbReference>
<dbReference type="Pfam" id="PF18139">
    <property type="entry name" value="LSDAT_euk"/>
    <property type="match status" value="1"/>
</dbReference>
<keyword evidence="10 12" id="KW-0472">Membrane</keyword>
<evidence type="ECO:0000256" key="4">
    <source>
        <dbReference type="ARBA" id="ARBA00022568"/>
    </source>
</evidence>
<keyword evidence="16" id="KW-1185">Reference proteome</keyword>
<keyword evidence="3" id="KW-1003">Cell membrane</keyword>
<comment type="subcellular location">
    <subcellularLocation>
        <location evidence="1">Cell membrane</location>
        <topology evidence="1">Multi-pass membrane protein</topology>
    </subcellularLocation>
</comment>
<dbReference type="GO" id="GO:0005262">
    <property type="term" value="F:calcium channel activity"/>
    <property type="evidence" value="ECO:0007669"/>
    <property type="project" value="UniProtKB-KW"/>
</dbReference>
<evidence type="ECO:0000256" key="10">
    <source>
        <dbReference type="ARBA" id="ARBA00023136"/>
    </source>
</evidence>
<feature type="transmembrane region" description="Helical" evidence="12">
    <location>
        <begin position="787"/>
        <end position="808"/>
    </location>
</feature>
<feature type="domain" description="TRPM SLOG" evidence="13">
    <location>
        <begin position="34"/>
        <end position="320"/>
    </location>
</feature>
<dbReference type="InterPro" id="IPR041491">
    <property type="entry name" value="TRPM_SLOG"/>
</dbReference>
<evidence type="ECO:0000256" key="9">
    <source>
        <dbReference type="ARBA" id="ARBA00023065"/>
    </source>
</evidence>
<evidence type="ECO:0000256" key="3">
    <source>
        <dbReference type="ARBA" id="ARBA00022475"/>
    </source>
</evidence>
<dbReference type="Gene3D" id="3.90.79.10">
    <property type="entry name" value="Nucleoside Triphosphate Pyrophosphohydrolase"/>
    <property type="match status" value="1"/>
</dbReference>
<evidence type="ECO:0000313" key="16">
    <source>
        <dbReference type="Proteomes" id="UP000886998"/>
    </source>
</evidence>
<dbReference type="InterPro" id="IPR050927">
    <property type="entry name" value="TRPM"/>
</dbReference>
<evidence type="ECO:0000259" key="13">
    <source>
        <dbReference type="Pfam" id="PF18139"/>
    </source>
</evidence>
<proteinExistence type="predicted"/>
<feature type="transmembrane region" description="Helical" evidence="12">
    <location>
        <begin position="660"/>
        <end position="677"/>
    </location>
</feature>
<evidence type="ECO:0000313" key="15">
    <source>
        <dbReference type="EMBL" id="GFY38634.1"/>
    </source>
</evidence>
<evidence type="ECO:0000256" key="1">
    <source>
        <dbReference type="ARBA" id="ARBA00004651"/>
    </source>
</evidence>
<sequence length="1413" mass="164251">MSDDVNESAKVKSNSSEVFSGTLSLQSQEIPFAHFAHHCNLKEVLKVMIDEWNLQIPKIMVILVSDNASLSGWPDIKEQERFVKGLIKASNATAMWVLTSGLNIGLSKMIGDAFDLDFKKRYAQFCYSQSEENIEIKKTPLIGVCRDTVLTYYEDFKNLNLGNKPDEHKFDLNAFHTNVLLIRDRTAHKSGVNRFLLKLEDALRGFYQSTSGDETSTFLPFSSVPVIAILVQGNINAVHYILAHLKRKLPILIIRGSGGLADILAYAYYEVQRNFEKIKDVEYVENIMKKCLSDKITAVFPSLKDNKMAHRLLCDRILECVQSAEPPQLRYITVFSTLDLDRDIEDLPSHLLEAIFKAQKADVSNYHYHLKRDLLLTIDWNCPQLAVTKVFYKDPSFMIENDVFEQTLLSKDREEFISMFLDHGFEIHKYMNSSHVITLFENALNEDFFREVCWERLLGYRKVMMLDDYFIDSDLNWIIENLLGMPIYVSSRELNECSMGIFNMDCPSEIAFDVARRKAITILIIWALVSNRGKLAVYLWKHGDQPVMLALACSMILSKMQQYITDTTLKENCMKLSVQFADMAVGVFDLCYNDMPAKAYDALNLKNKDWERHSLIDMAALSQNKNLVAHPCCQKWLTNTFMGNIKMRDLNWGFMKFPNYFKVILCAFVVYPMYLWVRFKEASEDELIGSSEYEVNDPYYISSDLRAKNKNINREEIGRSHLKYHYPPMWQMIYWMWSAPITKFWVSNAFPNTPMFGYSLEVIYILMYVIFLFSFRVHSSKDPYGGKILMCLGLLFFYYRMIFIYLPISSTLGPLLYRVKEMVSVDFINFMKLVALILIANAIAMQAILYPDYPLSIELVRKSFHKAFIAFFMTPVGELIGTEPFCKTWEQKPTEGTMCRVSDYVDGRCSSGIAFWPYAIVFQYLLLLKLILLTILFALFSNTGSKFAAESNTLWKLQRYYLVSKFSVSLRLPPPLNIFSLISILYKSGKYLYSWAYDTMKHRSEDEADILSNEGYLPALECNYWRQLARDFYDKEEYKKKEEEYTEKEVDIIGKLLDDVNLKEDLIYRAKSQIAQLEADIGYTHAHLETLKYREKKDEEQKVSISLHSLSRESPYPRTKIQRFPVPDKYVPWEVMWLHYEPNTYTMAKSDFSSLIQPYVDEDILTMKQRGKSKDEMPIYLWNMESTDDGVYRNRKSWITDSRGKPLTYRLDLDELPRNPMGRTGLRGKGDLPRWGPNHNIFVVITRWQRRASKGSEHSLLGTADLLEFVGTWFLHKKEISLPGGFVWSESQYTVIQSVFKLSNDASPWLSADDMIQFFKSHAASSVGSEPGEKDIKCTNIYYGYMDDQLNTDQAWKEVELWHIHYNTYTSIFRSFKANMKWRVLSEDVFIRLPYGQTTLLQDAIRTLETNGI</sequence>
<feature type="transmembrane region" description="Helical" evidence="12">
    <location>
        <begin position="756"/>
        <end position="775"/>
    </location>
</feature>
<keyword evidence="6 12" id="KW-0812">Transmembrane</keyword>
<feature type="domain" description="TRPM-like" evidence="14">
    <location>
        <begin position="409"/>
        <end position="630"/>
    </location>
</feature>
<dbReference type="OrthoDB" id="6415622at2759"/>
<evidence type="ECO:0000256" key="7">
    <source>
        <dbReference type="ARBA" id="ARBA00022837"/>
    </source>
</evidence>
<comment type="caution">
    <text evidence="15">The sequence shown here is derived from an EMBL/GenBank/DDBJ whole genome shotgun (WGS) entry which is preliminary data.</text>
</comment>
<keyword evidence="7" id="KW-0106">Calcium</keyword>
<feature type="transmembrane region" description="Helical" evidence="12">
    <location>
        <begin position="828"/>
        <end position="850"/>
    </location>
</feature>
<dbReference type="Pfam" id="PF25508">
    <property type="entry name" value="TRPM2"/>
    <property type="match status" value="1"/>
</dbReference>
<keyword evidence="4" id="KW-0109">Calcium transport</keyword>
<dbReference type="PANTHER" id="PTHR13800:SF1">
    <property type="entry name" value="TRANSIENT RECEPTOR POTENTIAL CATION CHANNEL TRPM"/>
    <property type="match status" value="1"/>
</dbReference>
<evidence type="ECO:0000256" key="6">
    <source>
        <dbReference type="ARBA" id="ARBA00022692"/>
    </source>
</evidence>
<evidence type="ECO:0000259" key="14">
    <source>
        <dbReference type="Pfam" id="PF25508"/>
    </source>
</evidence>
<evidence type="ECO:0000256" key="11">
    <source>
        <dbReference type="ARBA" id="ARBA00023303"/>
    </source>
</evidence>
<dbReference type="InterPro" id="IPR057366">
    <property type="entry name" value="TRPM-like"/>
</dbReference>
<keyword evidence="9" id="KW-0406">Ion transport</keyword>